<dbReference type="RefSeq" id="XP_007769443.1">
    <property type="nucleotide sequence ID" value="XM_007771253.1"/>
</dbReference>
<feature type="transmembrane region" description="Helical" evidence="6">
    <location>
        <begin position="441"/>
        <end position="459"/>
    </location>
</feature>
<dbReference type="GO" id="GO:0016020">
    <property type="term" value="C:membrane"/>
    <property type="evidence" value="ECO:0007669"/>
    <property type="project" value="UniProtKB-SubCell"/>
</dbReference>
<feature type="transmembrane region" description="Helical" evidence="6">
    <location>
        <begin position="115"/>
        <end position="134"/>
    </location>
</feature>
<feature type="transmembrane region" description="Helical" evidence="6">
    <location>
        <begin position="351"/>
        <end position="370"/>
    </location>
</feature>
<keyword evidence="8" id="KW-0762">Sugar transport</keyword>
<evidence type="ECO:0000313" key="9">
    <source>
        <dbReference type="Proteomes" id="UP000053558"/>
    </source>
</evidence>
<organism evidence="8 9">
    <name type="scientific">Coniophora puteana (strain RWD-64-598)</name>
    <name type="common">Brown rot fungus</name>
    <dbReference type="NCBI Taxonomy" id="741705"/>
    <lineage>
        <taxon>Eukaryota</taxon>
        <taxon>Fungi</taxon>
        <taxon>Dikarya</taxon>
        <taxon>Basidiomycota</taxon>
        <taxon>Agaricomycotina</taxon>
        <taxon>Agaricomycetes</taxon>
        <taxon>Agaricomycetidae</taxon>
        <taxon>Boletales</taxon>
        <taxon>Coniophorineae</taxon>
        <taxon>Coniophoraceae</taxon>
        <taxon>Coniophora</taxon>
    </lineage>
</organism>
<dbReference type="Pfam" id="PF07690">
    <property type="entry name" value="MFS_1"/>
    <property type="match status" value="1"/>
</dbReference>
<dbReference type="PROSITE" id="PS50850">
    <property type="entry name" value="MFS"/>
    <property type="match status" value="1"/>
</dbReference>
<keyword evidence="9" id="KW-1185">Reference proteome</keyword>
<evidence type="ECO:0000259" key="7">
    <source>
        <dbReference type="PROSITE" id="PS50850"/>
    </source>
</evidence>
<gene>
    <name evidence="8" type="ORF">CONPUDRAFT_125292</name>
</gene>
<name>A0A5M3MN29_CONPW</name>
<evidence type="ECO:0000256" key="2">
    <source>
        <dbReference type="ARBA" id="ARBA00022448"/>
    </source>
</evidence>
<keyword evidence="4 6" id="KW-1133">Transmembrane helix</keyword>
<feature type="transmembrane region" description="Helical" evidence="6">
    <location>
        <begin position="408"/>
        <end position="429"/>
    </location>
</feature>
<proteinExistence type="predicted"/>
<evidence type="ECO:0000256" key="5">
    <source>
        <dbReference type="ARBA" id="ARBA00023136"/>
    </source>
</evidence>
<dbReference type="AlphaFoldDB" id="A0A5M3MN29"/>
<feature type="transmembrane region" description="Helical" evidence="6">
    <location>
        <begin position="286"/>
        <end position="306"/>
    </location>
</feature>
<accession>A0A5M3MN29</accession>
<dbReference type="PANTHER" id="PTHR43791">
    <property type="entry name" value="PERMEASE-RELATED"/>
    <property type="match status" value="1"/>
</dbReference>
<feature type="transmembrane region" description="Helical" evidence="6">
    <location>
        <begin position="146"/>
        <end position="167"/>
    </location>
</feature>
<dbReference type="Proteomes" id="UP000053558">
    <property type="component" value="Unassembled WGS sequence"/>
</dbReference>
<reference evidence="9" key="1">
    <citation type="journal article" date="2012" name="Science">
        <title>The Paleozoic origin of enzymatic lignin decomposition reconstructed from 31 fungal genomes.</title>
        <authorList>
            <person name="Floudas D."/>
            <person name="Binder M."/>
            <person name="Riley R."/>
            <person name="Barry K."/>
            <person name="Blanchette R.A."/>
            <person name="Henrissat B."/>
            <person name="Martinez A.T."/>
            <person name="Otillar R."/>
            <person name="Spatafora J.W."/>
            <person name="Yadav J.S."/>
            <person name="Aerts A."/>
            <person name="Benoit I."/>
            <person name="Boyd A."/>
            <person name="Carlson A."/>
            <person name="Copeland A."/>
            <person name="Coutinho P.M."/>
            <person name="de Vries R.P."/>
            <person name="Ferreira P."/>
            <person name="Findley K."/>
            <person name="Foster B."/>
            <person name="Gaskell J."/>
            <person name="Glotzer D."/>
            <person name="Gorecki P."/>
            <person name="Heitman J."/>
            <person name="Hesse C."/>
            <person name="Hori C."/>
            <person name="Igarashi K."/>
            <person name="Jurgens J.A."/>
            <person name="Kallen N."/>
            <person name="Kersten P."/>
            <person name="Kohler A."/>
            <person name="Kuees U."/>
            <person name="Kumar T.K.A."/>
            <person name="Kuo A."/>
            <person name="LaButti K."/>
            <person name="Larrondo L.F."/>
            <person name="Lindquist E."/>
            <person name="Ling A."/>
            <person name="Lombard V."/>
            <person name="Lucas S."/>
            <person name="Lundell T."/>
            <person name="Martin R."/>
            <person name="McLaughlin D.J."/>
            <person name="Morgenstern I."/>
            <person name="Morin E."/>
            <person name="Murat C."/>
            <person name="Nagy L.G."/>
            <person name="Nolan M."/>
            <person name="Ohm R.A."/>
            <person name="Patyshakuliyeva A."/>
            <person name="Rokas A."/>
            <person name="Ruiz-Duenas F.J."/>
            <person name="Sabat G."/>
            <person name="Salamov A."/>
            <person name="Samejima M."/>
            <person name="Schmutz J."/>
            <person name="Slot J.C."/>
            <person name="St John F."/>
            <person name="Stenlid J."/>
            <person name="Sun H."/>
            <person name="Sun S."/>
            <person name="Syed K."/>
            <person name="Tsang A."/>
            <person name="Wiebenga A."/>
            <person name="Young D."/>
            <person name="Pisabarro A."/>
            <person name="Eastwood D.C."/>
            <person name="Martin F."/>
            <person name="Cullen D."/>
            <person name="Grigoriev I.V."/>
            <person name="Hibbett D.S."/>
        </authorList>
    </citation>
    <scope>NUCLEOTIDE SEQUENCE [LARGE SCALE GENOMIC DNA]</scope>
    <source>
        <strain evidence="9">RWD-64-598 SS2</strain>
    </source>
</reference>
<dbReference type="SUPFAM" id="SSF103473">
    <property type="entry name" value="MFS general substrate transporter"/>
    <property type="match status" value="1"/>
</dbReference>
<evidence type="ECO:0000256" key="4">
    <source>
        <dbReference type="ARBA" id="ARBA00022989"/>
    </source>
</evidence>
<dbReference type="InterPro" id="IPR020846">
    <property type="entry name" value="MFS_dom"/>
</dbReference>
<feature type="domain" description="Major facilitator superfamily (MFS) profile" evidence="7">
    <location>
        <begin position="49"/>
        <end position="463"/>
    </location>
</feature>
<feature type="transmembrane region" description="Helical" evidence="6">
    <location>
        <begin position="376"/>
        <end position="396"/>
    </location>
</feature>
<feature type="transmembrane region" description="Helical" evidence="6">
    <location>
        <begin position="179"/>
        <end position="200"/>
    </location>
</feature>
<dbReference type="KEGG" id="cput:CONPUDRAFT_125292"/>
<keyword evidence="3 6" id="KW-0812">Transmembrane</keyword>
<comment type="caution">
    <text evidence="8">The sequence shown here is derived from an EMBL/GenBank/DDBJ whole genome shotgun (WGS) entry which is preliminary data.</text>
</comment>
<dbReference type="PANTHER" id="PTHR43791:SF6">
    <property type="entry name" value="TRANSPORTER, PUTATIVE (AFU_ORTHOLOGUE AFUA_1G16690)-RELATED"/>
    <property type="match status" value="1"/>
</dbReference>
<evidence type="ECO:0000256" key="3">
    <source>
        <dbReference type="ARBA" id="ARBA00022692"/>
    </source>
</evidence>
<keyword evidence="2" id="KW-0813">Transport</keyword>
<keyword evidence="5 6" id="KW-0472">Membrane</keyword>
<evidence type="ECO:0000313" key="8">
    <source>
        <dbReference type="EMBL" id="EIW80503.1"/>
    </source>
</evidence>
<dbReference type="FunFam" id="1.20.1250.20:FF:000013">
    <property type="entry name" value="MFS general substrate transporter"/>
    <property type="match status" value="1"/>
</dbReference>
<feature type="transmembrane region" description="Helical" evidence="6">
    <location>
        <begin position="318"/>
        <end position="339"/>
    </location>
</feature>
<dbReference type="FunFam" id="1.20.1250.20:FF:000057">
    <property type="entry name" value="MFS general substrate transporter"/>
    <property type="match status" value="1"/>
</dbReference>
<dbReference type="GO" id="GO:0022857">
    <property type="term" value="F:transmembrane transporter activity"/>
    <property type="evidence" value="ECO:0007669"/>
    <property type="project" value="InterPro"/>
</dbReference>
<feature type="transmembrane region" description="Helical" evidence="6">
    <location>
        <begin position="212"/>
        <end position="232"/>
    </location>
</feature>
<dbReference type="OMA" id="LFLMAQT"/>
<evidence type="ECO:0000256" key="1">
    <source>
        <dbReference type="ARBA" id="ARBA00004141"/>
    </source>
</evidence>
<evidence type="ECO:0000256" key="6">
    <source>
        <dbReference type="SAM" id="Phobius"/>
    </source>
</evidence>
<dbReference type="OrthoDB" id="2985014at2759"/>
<feature type="transmembrane region" description="Helical" evidence="6">
    <location>
        <begin position="90"/>
        <end position="108"/>
    </location>
</feature>
<comment type="subcellular location">
    <subcellularLocation>
        <location evidence="1">Membrane</location>
        <topology evidence="1">Multi-pass membrane protein</topology>
    </subcellularLocation>
</comment>
<dbReference type="EMBL" id="JH711579">
    <property type="protein sequence ID" value="EIW80503.1"/>
    <property type="molecule type" value="Genomic_DNA"/>
</dbReference>
<protein>
    <submittedName>
        <fullName evidence="8">Sugar transporter</fullName>
    </submittedName>
</protein>
<dbReference type="Gene3D" id="1.20.1250.20">
    <property type="entry name" value="MFS general substrate transporter like domains"/>
    <property type="match status" value="2"/>
</dbReference>
<dbReference type="InterPro" id="IPR036259">
    <property type="entry name" value="MFS_trans_sf"/>
</dbReference>
<dbReference type="InterPro" id="IPR011701">
    <property type="entry name" value="MFS"/>
</dbReference>
<dbReference type="GeneID" id="19199888"/>
<sequence>MSVDKGENTGSLEEVKVKVSVHSVDEAAEHEQARRARIEKRLLRKMDLRLLMMTFIYILNYIDRQNTSAARLQGFEHDLHLDDKQYSTVLSVYFLGYILMQVPSNMLLHWFQRPSVYLSCCMMLWGVVSTLTGITRSYASASLCRIFVGFVEAAYLPGVVYLISRWYRRDEVALRTTIVYCGSIVSNGWGALIASGILAKMEGVLGHPAWRWLFYIEGSVTVVVSFCAAFIIPDYPHNDRWLTHEERQVALVRLKEDVAGDELTAVADADITPLAGLRMAMADWRVWLLVLACFTQLLAQSFNIFFPTLSATMGFNTTISLMLCAPPWMFTTVFAFWYCRHSDKKRRRFVYIMWSELVGIIGFIIASSTMNIAARYTALFLMAQTYAALIVFYAWMMNSIPRPPAKRAVAFALVTSLSQLGNVAGSYVWKSSWGPSYRYSYAIAISAAGAHIILCYVLHRTLKAQNRAIAAAEQDLGGTNTGVPHGFRYLE</sequence>